<dbReference type="Proteomes" id="UP000729402">
    <property type="component" value="Unassembled WGS sequence"/>
</dbReference>
<dbReference type="PANTHER" id="PTHR45865:SF1">
    <property type="entry name" value="E3 UBIQUITIN-PROTEIN LIGASE SHPRH"/>
    <property type="match status" value="1"/>
</dbReference>
<gene>
    <name evidence="1" type="ORF">GUJ93_ZPchr0013g35886</name>
</gene>
<dbReference type="InterPro" id="IPR052583">
    <property type="entry name" value="ATP-helicase/E3_Ub-Ligase"/>
</dbReference>
<protein>
    <submittedName>
        <fullName evidence="1">Uncharacterized protein</fullName>
    </submittedName>
</protein>
<comment type="caution">
    <text evidence="1">The sequence shown here is derived from an EMBL/GenBank/DDBJ whole genome shotgun (WGS) entry which is preliminary data.</text>
</comment>
<dbReference type="PANTHER" id="PTHR45865">
    <property type="entry name" value="E3 UBIQUITIN-PROTEIN LIGASE SHPRH FAMILY MEMBER"/>
    <property type="match status" value="1"/>
</dbReference>
<name>A0A8J5X0K7_ZIZPA</name>
<reference evidence="1" key="2">
    <citation type="submission" date="2021-02" db="EMBL/GenBank/DDBJ databases">
        <authorList>
            <person name="Kimball J.A."/>
            <person name="Haas M.W."/>
            <person name="Macchietto M."/>
            <person name="Kono T."/>
            <person name="Duquette J."/>
            <person name="Shao M."/>
        </authorList>
    </citation>
    <scope>NUCLEOTIDE SEQUENCE</scope>
    <source>
        <tissue evidence="1">Fresh leaf tissue</tissue>
    </source>
</reference>
<dbReference type="EMBL" id="JAAALK010000079">
    <property type="protein sequence ID" value="KAG8099090.1"/>
    <property type="molecule type" value="Genomic_DNA"/>
</dbReference>
<proteinExistence type="predicted"/>
<organism evidence="1 2">
    <name type="scientific">Zizania palustris</name>
    <name type="common">Northern wild rice</name>
    <dbReference type="NCBI Taxonomy" id="103762"/>
    <lineage>
        <taxon>Eukaryota</taxon>
        <taxon>Viridiplantae</taxon>
        <taxon>Streptophyta</taxon>
        <taxon>Embryophyta</taxon>
        <taxon>Tracheophyta</taxon>
        <taxon>Spermatophyta</taxon>
        <taxon>Magnoliopsida</taxon>
        <taxon>Liliopsida</taxon>
        <taxon>Poales</taxon>
        <taxon>Poaceae</taxon>
        <taxon>BOP clade</taxon>
        <taxon>Oryzoideae</taxon>
        <taxon>Oryzeae</taxon>
        <taxon>Zizaniinae</taxon>
        <taxon>Zizania</taxon>
    </lineage>
</organism>
<evidence type="ECO:0000313" key="1">
    <source>
        <dbReference type="EMBL" id="KAG8099090.1"/>
    </source>
</evidence>
<dbReference type="OrthoDB" id="448448at2759"/>
<dbReference type="AlphaFoldDB" id="A0A8J5X0K7"/>
<reference evidence="1" key="1">
    <citation type="journal article" date="2021" name="bioRxiv">
        <title>Whole Genome Assembly and Annotation of Northern Wild Rice, Zizania palustris L., Supports a Whole Genome Duplication in the Zizania Genus.</title>
        <authorList>
            <person name="Haas M."/>
            <person name="Kono T."/>
            <person name="Macchietto M."/>
            <person name="Millas R."/>
            <person name="McGilp L."/>
            <person name="Shao M."/>
            <person name="Duquette J."/>
            <person name="Hirsch C.N."/>
            <person name="Kimball J."/>
        </authorList>
    </citation>
    <scope>NUCLEOTIDE SEQUENCE</scope>
    <source>
        <tissue evidence="1">Fresh leaf tissue</tissue>
    </source>
</reference>
<accession>A0A8J5X0K7</accession>
<evidence type="ECO:0000313" key="2">
    <source>
        <dbReference type="Proteomes" id="UP000729402"/>
    </source>
</evidence>
<sequence>MTSGTSRSWLCGCETPRRGKGGVGHRVFIAYVVSMHTRPGSLKVFIHEGARNLDPSFTQKFDMGDINTPDIVLIAYDVLKEDLCHDSDWHDGDRYFLRYQKSEKYMSVFTSKLLIAQKDFSASFTEVSTISTELQNQNMNWWLYALDCIEQNKDSADELIIKIEISSTKSTTGFGIDVMHLCCKKTLEKMLINKLRIWHKKLFLSKVKNSIEESIYNKSKHFKDKLILSGYLWIQQAILWSRMIISNKLAVVKYLQLQKGRI</sequence>
<keyword evidence="2" id="KW-1185">Reference proteome</keyword>